<dbReference type="STRING" id="630390.A0A180H0I5"/>
<keyword evidence="2" id="KW-0274">FAD</keyword>
<dbReference type="InterPro" id="IPR051704">
    <property type="entry name" value="FAD_aromatic-hydroxylase"/>
</dbReference>
<dbReference type="OrthoDB" id="655030at2759"/>
<reference evidence="7" key="4">
    <citation type="submission" date="2025-05" db="UniProtKB">
        <authorList>
            <consortium name="EnsemblFungi"/>
        </authorList>
    </citation>
    <scope>IDENTIFICATION</scope>
    <source>
        <strain evidence="7">isolate 1-1 / race 1 (BBBD)</strain>
    </source>
</reference>
<evidence type="ECO:0000313" key="6">
    <source>
        <dbReference type="EMBL" id="OAV98251.1"/>
    </source>
</evidence>
<dbReference type="Gene3D" id="3.50.50.60">
    <property type="entry name" value="FAD/NAD(P)-binding domain"/>
    <property type="match status" value="1"/>
</dbReference>
<dbReference type="Proteomes" id="UP000005240">
    <property type="component" value="Unassembled WGS sequence"/>
</dbReference>
<evidence type="ECO:0000256" key="4">
    <source>
        <dbReference type="SAM" id="Phobius"/>
    </source>
</evidence>
<evidence type="ECO:0000256" key="1">
    <source>
        <dbReference type="ARBA" id="ARBA00022630"/>
    </source>
</evidence>
<reference evidence="7 8" key="3">
    <citation type="journal article" date="2017" name="G3 (Bethesda)">
        <title>Comparative analysis highlights variable genome content of wheat rusts and divergence of the mating loci.</title>
        <authorList>
            <person name="Cuomo C.A."/>
            <person name="Bakkeren G."/>
            <person name="Khalil H.B."/>
            <person name="Panwar V."/>
            <person name="Joly D."/>
            <person name="Linning R."/>
            <person name="Sakthikumar S."/>
            <person name="Song X."/>
            <person name="Adiconis X."/>
            <person name="Fan L."/>
            <person name="Goldberg J.M."/>
            <person name="Levin J.Z."/>
            <person name="Young S."/>
            <person name="Zeng Q."/>
            <person name="Anikster Y."/>
            <person name="Bruce M."/>
            <person name="Wang M."/>
            <person name="Yin C."/>
            <person name="McCallum B."/>
            <person name="Szabo L.J."/>
            <person name="Hulbert S."/>
            <person name="Chen X."/>
            <person name="Fellers J.P."/>
        </authorList>
    </citation>
    <scope>NUCLEOTIDE SEQUENCE</scope>
    <source>
        <strain evidence="8">Isolate 1-1 / race 1 (BBBD)</strain>
        <strain evidence="7">isolate 1-1 / race 1 (BBBD)</strain>
    </source>
</reference>
<evidence type="ECO:0000313" key="7">
    <source>
        <dbReference type="EnsemblFungi" id="PTTG_00304-t43_1-p1"/>
    </source>
</evidence>
<keyword evidence="3" id="KW-0560">Oxidoreductase</keyword>
<feature type="domain" description="FAD-binding" evidence="5">
    <location>
        <begin position="10"/>
        <end position="349"/>
    </location>
</feature>
<dbReference type="GO" id="GO:0071949">
    <property type="term" value="F:FAD binding"/>
    <property type="evidence" value="ECO:0007669"/>
    <property type="project" value="InterPro"/>
</dbReference>
<feature type="transmembrane region" description="Helical" evidence="4">
    <location>
        <begin position="12"/>
        <end position="29"/>
    </location>
</feature>
<dbReference type="PANTHER" id="PTHR46865">
    <property type="entry name" value="OXIDOREDUCTASE-RELATED"/>
    <property type="match status" value="1"/>
</dbReference>
<dbReference type="VEuPathDB" id="FungiDB:PTTG_00304"/>
<dbReference type="AlphaFoldDB" id="A0A180H0I5"/>
<keyword evidence="4" id="KW-1133">Transmembrane helix</keyword>
<evidence type="ECO:0000259" key="5">
    <source>
        <dbReference type="Pfam" id="PF01494"/>
    </source>
</evidence>
<evidence type="ECO:0000313" key="8">
    <source>
        <dbReference type="Proteomes" id="UP000005240"/>
    </source>
</evidence>
<sequence>MPYSNSPKDLRVLISGAGIGGLVAAYWLCKAGASVTILERASDLRKEGHIVGIRKEAVPIINYMGLEEEVRSMMSHEMGLKLVDNNNSTWAAFPPDDLGFSCGVELRRGDLVNSLYERVKDQAHFIFGKTIETIQETDTAVCITLGGSPSVLEFDVLIVAEGLRSHTRAKIFEEDVDAPISSLGVFAASFSFKSEDPWAYWYNIPDHRALLIRPDRFGQSRTLAICKKDEEYTPSTNLFSSKTSTERKKEFFIQRFKYTGWETNKITKALEDSDDFYVLEMVQVKCERWSKGRTVLLGDSAYCPSPFGGMGTTAAIIGAYGLAAQLVQKPDDHRSAFESYEKSLKPWAESIQKPVTTTIQFGLPSSKFGIHFFHLFGYLVALPLVNTLLPLLIPFLITLGLPINAVAPKNPKPSVFARR</sequence>
<evidence type="ECO:0000256" key="3">
    <source>
        <dbReference type="ARBA" id="ARBA00023002"/>
    </source>
</evidence>
<dbReference type="Gene3D" id="3.30.9.10">
    <property type="entry name" value="D-Amino Acid Oxidase, subunit A, domain 2"/>
    <property type="match status" value="1"/>
</dbReference>
<keyword evidence="1" id="KW-0285">Flavoprotein</keyword>
<reference evidence="6" key="2">
    <citation type="submission" date="2016-05" db="EMBL/GenBank/DDBJ databases">
        <title>Comparative analysis highlights variable genome content of wheat rusts and divergence of the mating loci.</title>
        <authorList>
            <person name="Cuomo C.A."/>
            <person name="Bakkeren G."/>
            <person name="Szabo L."/>
            <person name="Khalil H."/>
            <person name="Joly D."/>
            <person name="Goldberg J."/>
            <person name="Young S."/>
            <person name="Zeng Q."/>
            <person name="Fellers J."/>
        </authorList>
    </citation>
    <scope>NUCLEOTIDE SEQUENCE [LARGE SCALE GENOMIC DNA]</scope>
    <source>
        <strain evidence="6">1-1 BBBD Race 1</strain>
    </source>
</reference>
<evidence type="ECO:0000256" key="2">
    <source>
        <dbReference type="ARBA" id="ARBA00022827"/>
    </source>
</evidence>
<dbReference type="InterPro" id="IPR002938">
    <property type="entry name" value="FAD-bd"/>
</dbReference>
<dbReference type="SUPFAM" id="SSF51905">
    <property type="entry name" value="FAD/NAD(P)-binding domain"/>
    <property type="match status" value="1"/>
</dbReference>
<dbReference type="PRINTS" id="PR00420">
    <property type="entry name" value="RNGMNOXGNASE"/>
</dbReference>
<name>A0A180H0I5_PUCT1</name>
<keyword evidence="8" id="KW-1185">Reference proteome</keyword>
<reference evidence="6" key="1">
    <citation type="submission" date="2009-11" db="EMBL/GenBank/DDBJ databases">
        <authorList>
            <consortium name="The Broad Institute Genome Sequencing Platform"/>
            <person name="Ward D."/>
            <person name="Feldgarden M."/>
            <person name="Earl A."/>
            <person name="Young S.K."/>
            <person name="Zeng Q."/>
            <person name="Koehrsen M."/>
            <person name="Alvarado L."/>
            <person name="Berlin A."/>
            <person name="Bochicchio J."/>
            <person name="Borenstein D."/>
            <person name="Chapman S.B."/>
            <person name="Chen Z."/>
            <person name="Engels R."/>
            <person name="Freedman E."/>
            <person name="Gellesch M."/>
            <person name="Goldberg J."/>
            <person name="Griggs A."/>
            <person name="Gujja S."/>
            <person name="Heilman E."/>
            <person name="Heiman D."/>
            <person name="Hepburn T."/>
            <person name="Howarth C."/>
            <person name="Jen D."/>
            <person name="Larson L."/>
            <person name="Lewis B."/>
            <person name="Mehta T."/>
            <person name="Park D."/>
            <person name="Pearson M."/>
            <person name="Roberts A."/>
            <person name="Saif S."/>
            <person name="Shea T."/>
            <person name="Shenoy N."/>
            <person name="Sisk P."/>
            <person name="Stolte C."/>
            <person name="Sykes S."/>
            <person name="Thomson T."/>
            <person name="Walk T."/>
            <person name="White J."/>
            <person name="Yandava C."/>
            <person name="Izard J."/>
            <person name="Baranova O.V."/>
            <person name="Blanton J.M."/>
            <person name="Tanner A.C."/>
            <person name="Dewhirst F.E."/>
            <person name="Haas B."/>
            <person name="Nusbaum C."/>
            <person name="Birren B."/>
        </authorList>
    </citation>
    <scope>NUCLEOTIDE SEQUENCE [LARGE SCALE GENOMIC DNA]</scope>
    <source>
        <strain evidence="6">1-1 BBBD Race 1</strain>
    </source>
</reference>
<gene>
    <name evidence="6" type="ORF">PTTG_00304</name>
</gene>
<accession>A0A180H0I5</accession>
<proteinExistence type="predicted"/>
<keyword evidence="4" id="KW-0812">Transmembrane</keyword>
<protein>
    <submittedName>
        <fullName evidence="7">FAD_binding_3 domain-containing protein</fullName>
    </submittedName>
</protein>
<feature type="transmembrane region" description="Helical" evidence="4">
    <location>
        <begin position="375"/>
        <end position="397"/>
    </location>
</feature>
<dbReference type="EMBL" id="ADAS02000008">
    <property type="protein sequence ID" value="OAV98251.1"/>
    <property type="molecule type" value="Genomic_DNA"/>
</dbReference>
<dbReference type="Pfam" id="PF01494">
    <property type="entry name" value="FAD_binding_3"/>
    <property type="match status" value="1"/>
</dbReference>
<organism evidence="6">
    <name type="scientific">Puccinia triticina (isolate 1-1 / race 1 (BBBD))</name>
    <name type="common">Brown leaf rust fungus</name>
    <dbReference type="NCBI Taxonomy" id="630390"/>
    <lineage>
        <taxon>Eukaryota</taxon>
        <taxon>Fungi</taxon>
        <taxon>Dikarya</taxon>
        <taxon>Basidiomycota</taxon>
        <taxon>Pucciniomycotina</taxon>
        <taxon>Pucciniomycetes</taxon>
        <taxon>Pucciniales</taxon>
        <taxon>Pucciniaceae</taxon>
        <taxon>Puccinia</taxon>
    </lineage>
</organism>
<dbReference type="InterPro" id="IPR036188">
    <property type="entry name" value="FAD/NAD-bd_sf"/>
</dbReference>
<dbReference type="PANTHER" id="PTHR46865:SF2">
    <property type="entry name" value="MONOOXYGENASE"/>
    <property type="match status" value="1"/>
</dbReference>
<dbReference type="EnsemblFungi" id="PTTG_00304-t43_1">
    <property type="protein sequence ID" value="PTTG_00304-t43_1-p1"/>
    <property type="gene ID" value="PTTG_00304"/>
</dbReference>
<keyword evidence="4" id="KW-0472">Membrane</keyword>
<dbReference type="GO" id="GO:0016491">
    <property type="term" value="F:oxidoreductase activity"/>
    <property type="evidence" value="ECO:0007669"/>
    <property type="project" value="UniProtKB-KW"/>
</dbReference>